<dbReference type="PANTHER" id="PTHR42861">
    <property type="entry name" value="CALCIUM-TRANSPORTING ATPASE"/>
    <property type="match status" value="1"/>
</dbReference>
<feature type="region of interest" description="Disordered" evidence="8">
    <location>
        <begin position="675"/>
        <end position="700"/>
    </location>
</feature>
<comment type="subcellular location">
    <subcellularLocation>
        <location evidence="1">Membrane</location>
        <topology evidence="1">Multi-pass membrane protein</topology>
    </subcellularLocation>
</comment>
<evidence type="ECO:0000256" key="6">
    <source>
        <dbReference type="ARBA" id="ARBA00022989"/>
    </source>
</evidence>
<feature type="transmembrane region" description="Helical" evidence="9">
    <location>
        <begin position="414"/>
        <end position="432"/>
    </location>
</feature>
<sequence length="1089" mass="117684">MERKRSPPNDIGNGMSEVSFSTASASSAASSRRTYARSPTYPPPMRPASPPASAYFSHFTGDHHGEPQPNTPDASAHFAYSTTLRRHHVEAPLGITHPPTFGELRTVVAEEGTTGLWQRVVQTVRGLFPLEVSRGEYERLPSQKERQITPSARFAHCNIEDTLSYFRTSPTDGLSSVSIPSLLAEHGYNEFSVSSPEPLLLKFAKTIYESPLILLLCGSAFVSAIMGNIDDAVSITVAVLIVLTVGFVQEHRSEKSLDALNKLVPHHCHLIRDGKLVHTLANELVPGDIVTFTTGDRIPADVRLISAVDLEIDESSLTGETDARKKDVETCQSFGNGYANGHGQTNVPAQEPVALAERTCIAYMGTLVRSGRGSGVVIATGTQTEFGVIFSMMQDVEEKRTPLQLSMDELAKKLSLFSFGVIGVICIIGVLQDRSWLDMFTIGVSLAVAAIPEGLPIVTTVTLALGVLRMSKRKAIVKKLHSVEALGSVSVICSDKTGTLTKNEQTVTEIYAVDETLHLDPSSSTPPTTSLSPAMVKTLEVGSLCNNAIWREEDNGYVGQATDVALLNVLSVFGMTDQRHDFLRQSELSFNSDRKHMAVSGLHGVSQVSLAGSAKREMFYIKGSIDSILDRCKFYYVSDDSTPGLDANMRNVIHSKAHATASKGLRVLAMAYGYGSNESSKPSSKTSSAPGTRSSTPLSPEKEKTNLVFVGFEAMLDPPRKGVADAINLLQSGGVQVVMITGDAEQTAMSIARELGLRVGRPGSDGTNSACLTGQAMDRMSKAQLRERVGSVSVFARTTPKHKMAIVEAFQSRGAVVAMTGDGVNDAPALKMADIGVSMGKSGTDVAKEAADVILVDDNFSTILPAVEEGKSIFHNIQNFLSFQLSTAVAALALITLSTFFGLSNPLNAMQILFINILMDGPPSQSLGVDPVDPAIMRRPPRRKDEPIISQRLLYRVLFSASIIVIGTLFIYTYALSDDHMSRREQTMTFTCFVFLDLVSALQNRGLGCGFTQNKMLITTVSVSFLVQLSLIYVPFMQAIFQTASLDSGDLFALLSLAAISMTLHEGRRRYERALNADLTFAHAAEEMA</sequence>
<organism evidence="11 12">
    <name type="scientific">Somion occarium</name>
    <dbReference type="NCBI Taxonomy" id="3059160"/>
    <lineage>
        <taxon>Eukaryota</taxon>
        <taxon>Fungi</taxon>
        <taxon>Dikarya</taxon>
        <taxon>Basidiomycota</taxon>
        <taxon>Agaricomycotina</taxon>
        <taxon>Agaricomycetes</taxon>
        <taxon>Polyporales</taxon>
        <taxon>Cerrenaceae</taxon>
        <taxon>Somion</taxon>
    </lineage>
</organism>
<feature type="compositionally biased region" description="Polar residues" evidence="8">
    <location>
        <begin position="689"/>
        <end position="698"/>
    </location>
</feature>
<evidence type="ECO:0000256" key="3">
    <source>
        <dbReference type="ARBA" id="ARBA00022741"/>
    </source>
</evidence>
<accession>A0ABP1DWL4</accession>
<feature type="domain" description="Cation-transporting P-type ATPase N-terminal" evidence="10">
    <location>
        <begin position="153"/>
        <end position="228"/>
    </location>
</feature>
<keyword evidence="6 9" id="KW-1133">Transmembrane helix</keyword>
<evidence type="ECO:0000313" key="12">
    <source>
        <dbReference type="Proteomes" id="UP001497453"/>
    </source>
</evidence>
<feature type="region of interest" description="Disordered" evidence="8">
    <location>
        <begin position="1"/>
        <end position="73"/>
    </location>
</feature>
<dbReference type="Gene3D" id="3.40.1110.10">
    <property type="entry name" value="Calcium-transporting ATPase, cytoplasmic domain N"/>
    <property type="match status" value="1"/>
</dbReference>
<evidence type="ECO:0000256" key="1">
    <source>
        <dbReference type="ARBA" id="ARBA00004141"/>
    </source>
</evidence>
<evidence type="ECO:0000256" key="2">
    <source>
        <dbReference type="ARBA" id="ARBA00022692"/>
    </source>
</evidence>
<dbReference type="EMBL" id="OZ037949">
    <property type="protein sequence ID" value="CAL1711622.1"/>
    <property type="molecule type" value="Genomic_DNA"/>
</dbReference>
<dbReference type="Gene3D" id="2.70.150.10">
    <property type="entry name" value="Calcium-transporting ATPase, cytoplasmic transduction domain A"/>
    <property type="match status" value="1"/>
</dbReference>
<dbReference type="InterPro" id="IPR004014">
    <property type="entry name" value="ATPase_P-typ_cation-transptr_N"/>
</dbReference>
<evidence type="ECO:0000256" key="7">
    <source>
        <dbReference type="ARBA" id="ARBA00023136"/>
    </source>
</evidence>
<feature type="transmembrane region" description="Helical" evidence="9">
    <location>
        <begin position="232"/>
        <end position="248"/>
    </location>
</feature>
<dbReference type="Gene3D" id="1.20.1110.10">
    <property type="entry name" value="Calcium-transporting ATPase, transmembrane domain"/>
    <property type="match status" value="1"/>
</dbReference>
<keyword evidence="4" id="KW-0067">ATP-binding</keyword>
<keyword evidence="5" id="KW-1278">Translocase</keyword>
<evidence type="ECO:0000256" key="8">
    <source>
        <dbReference type="SAM" id="MobiDB-lite"/>
    </source>
</evidence>
<evidence type="ECO:0000256" key="5">
    <source>
        <dbReference type="ARBA" id="ARBA00022967"/>
    </source>
</evidence>
<dbReference type="InterPro" id="IPR036412">
    <property type="entry name" value="HAD-like_sf"/>
</dbReference>
<dbReference type="InterPro" id="IPR023298">
    <property type="entry name" value="ATPase_P-typ_TM_dom_sf"/>
</dbReference>
<dbReference type="SUPFAM" id="SSF81665">
    <property type="entry name" value="Calcium ATPase, transmembrane domain M"/>
    <property type="match status" value="1"/>
</dbReference>
<dbReference type="SMART" id="SM00831">
    <property type="entry name" value="Cation_ATPase_N"/>
    <property type="match status" value="1"/>
</dbReference>
<dbReference type="InterPro" id="IPR001757">
    <property type="entry name" value="P_typ_ATPase"/>
</dbReference>
<dbReference type="NCBIfam" id="TIGR01494">
    <property type="entry name" value="ATPase_P-type"/>
    <property type="match status" value="2"/>
</dbReference>
<feature type="transmembrane region" description="Helical" evidence="9">
    <location>
        <begin position="1016"/>
        <end position="1036"/>
    </location>
</feature>
<proteinExistence type="predicted"/>
<dbReference type="InterPro" id="IPR059000">
    <property type="entry name" value="ATPase_P-type_domA"/>
</dbReference>
<evidence type="ECO:0000256" key="9">
    <source>
        <dbReference type="SAM" id="Phobius"/>
    </source>
</evidence>
<evidence type="ECO:0000256" key="4">
    <source>
        <dbReference type="ARBA" id="ARBA00022840"/>
    </source>
</evidence>
<evidence type="ECO:0000313" key="11">
    <source>
        <dbReference type="EMBL" id="CAL1711622.1"/>
    </source>
</evidence>
<name>A0ABP1DWL4_9APHY</name>
<dbReference type="SUPFAM" id="SSF81660">
    <property type="entry name" value="Metal cation-transporting ATPase, ATP-binding domain N"/>
    <property type="match status" value="1"/>
</dbReference>
<dbReference type="SUPFAM" id="SSF56784">
    <property type="entry name" value="HAD-like"/>
    <property type="match status" value="1"/>
</dbReference>
<reference evidence="12" key="1">
    <citation type="submission" date="2024-04" db="EMBL/GenBank/DDBJ databases">
        <authorList>
            <person name="Shaw F."/>
            <person name="Minotto A."/>
        </authorList>
    </citation>
    <scope>NUCLEOTIDE SEQUENCE [LARGE SCALE GENOMIC DNA]</scope>
</reference>
<dbReference type="InterPro" id="IPR023214">
    <property type="entry name" value="HAD_sf"/>
</dbReference>
<dbReference type="SUPFAM" id="SSF81653">
    <property type="entry name" value="Calcium ATPase, transduction domain A"/>
    <property type="match status" value="1"/>
</dbReference>
<evidence type="ECO:0000259" key="10">
    <source>
        <dbReference type="SMART" id="SM00831"/>
    </source>
</evidence>
<feature type="transmembrane region" description="Helical" evidence="9">
    <location>
        <begin position="880"/>
        <end position="903"/>
    </location>
</feature>
<dbReference type="Pfam" id="PF13246">
    <property type="entry name" value="Cation_ATPase"/>
    <property type="match status" value="1"/>
</dbReference>
<dbReference type="InterPro" id="IPR023299">
    <property type="entry name" value="ATPase_P-typ_cyto_dom_N"/>
</dbReference>
<dbReference type="PRINTS" id="PR00119">
    <property type="entry name" value="CATATPASE"/>
</dbReference>
<feature type="transmembrane region" description="Helical" evidence="9">
    <location>
        <begin position="207"/>
        <end position="226"/>
    </location>
</feature>
<dbReference type="InterPro" id="IPR006068">
    <property type="entry name" value="ATPase_P-typ_cation-transptr_C"/>
</dbReference>
<feature type="transmembrane region" description="Helical" evidence="9">
    <location>
        <begin position="444"/>
        <end position="468"/>
    </location>
</feature>
<feature type="compositionally biased region" description="Low complexity" evidence="8">
    <location>
        <begin position="19"/>
        <end position="39"/>
    </location>
</feature>
<dbReference type="InterPro" id="IPR008250">
    <property type="entry name" value="ATPase_P-typ_transduc_dom_A_sf"/>
</dbReference>
<keyword evidence="7 9" id="KW-0472">Membrane</keyword>
<keyword evidence="2 9" id="KW-0812">Transmembrane</keyword>
<dbReference type="Pfam" id="PF00690">
    <property type="entry name" value="Cation_ATPase_N"/>
    <property type="match status" value="1"/>
</dbReference>
<dbReference type="Pfam" id="PF00689">
    <property type="entry name" value="Cation_ATPase_C"/>
    <property type="match status" value="1"/>
</dbReference>
<keyword evidence="3" id="KW-0547">Nucleotide-binding</keyword>
<feature type="compositionally biased region" description="Pro residues" evidence="8">
    <location>
        <begin position="40"/>
        <end position="50"/>
    </location>
</feature>
<protein>
    <recommendedName>
        <fullName evidence="10">Cation-transporting P-type ATPase N-terminal domain-containing protein</fullName>
    </recommendedName>
</protein>
<feature type="transmembrane region" description="Helical" evidence="9">
    <location>
        <begin position="953"/>
        <end position="975"/>
    </location>
</feature>
<keyword evidence="12" id="KW-1185">Reference proteome</keyword>
<dbReference type="Gene3D" id="3.40.50.1000">
    <property type="entry name" value="HAD superfamily/HAD-like"/>
    <property type="match status" value="1"/>
</dbReference>
<dbReference type="SFLD" id="SFLDS00003">
    <property type="entry name" value="Haloacid_Dehalogenase"/>
    <property type="match status" value="1"/>
</dbReference>
<dbReference type="SFLD" id="SFLDG00002">
    <property type="entry name" value="C1.7:_P-type_atpase_like"/>
    <property type="match status" value="1"/>
</dbReference>
<dbReference type="SFLD" id="SFLDF00027">
    <property type="entry name" value="p-type_atpase"/>
    <property type="match status" value="1"/>
</dbReference>
<gene>
    <name evidence="11" type="ORF">GFSPODELE1_LOCUS8428</name>
</gene>
<dbReference type="InterPro" id="IPR044492">
    <property type="entry name" value="P_typ_ATPase_HD_dom"/>
</dbReference>
<dbReference type="Proteomes" id="UP001497453">
    <property type="component" value="Chromosome 6"/>
</dbReference>
<dbReference type="Pfam" id="PF00122">
    <property type="entry name" value="E1-E2_ATPase"/>
    <property type="match status" value="1"/>
</dbReference>
<dbReference type="PROSITE" id="PS00154">
    <property type="entry name" value="ATPASE_E1_E2"/>
    <property type="match status" value="1"/>
</dbReference>
<dbReference type="InterPro" id="IPR018303">
    <property type="entry name" value="ATPase_P-typ_P_site"/>
</dbReference>
<feature type="compositionally biased region" description="Low complexity" evidence="8">
    <location>
        <begin position="676"/>
        <end position="688"/>
    </location>
</feature>